<keyword evidence="1" id="KW-0614">Plasmid</keyword>
<keyword evidence="2" id="KW-1185">Reference proteome</keyword>
<protein>
    <submittedName>
        <fullName evidence="1">Uncharacterized protein</fullName>
    </submittedName>
</protein>
<sequence>MHGHHRGKGAGGFLAACHHRLGQGAGGDLPRDAPPVLAPAAFTFLPAIADNGVPIQVGFGLILGQDLERERLVLFEHRAAVQAHAGHAHDGEIHHQHLALFAGWIVARRALDAVHRGVRKDRGIEIGRRFGILVEPEADGVFGDRHVLPRAKLQNGPDIAPL</sequence>
<organism evidence="1 2">
    <name type="scientific">Ketogulonicigenium vulgare (strain WSH-001)</name>
    <dbReference type="NCBI Taxonomy" id="759362"/>
    <lineage>
        <taxon>Bacteria</taxon>
        <taxon>Pseudomonadati</taxon>
        <taxon>Pseudomonadota</taxon>
        <taxon>Alphaproteobacteria</taxon>
        <taxon>Rhodobacterales</taxon>
        <taxon>Roseobacteraceae</taxon>
        <taxon>Ketogulonicigenium</taxon>
    </lineage>
</organism>
<accession>F9YB88</accession>
<dbReference type="KEGG" id="kvl:KVU_PA0223"/>
<name>F9YB88_KETVW</name>
<evidence type="ECO:0000313" key="2">
    <source>
        <dbReference type="Proteomes" id="UP000000692"/>
    </source>
</evidence>
<evidence type="ECO:0000313" key="1">
    <source>
        <dbReference type="EMBL" id="AEM42640.1"/>
    </source>
</evidence>
<dbReference type="AlphaFoldDB" id="F9YB88"/>
<proteinExistence type="predicted"/>
<dbReference type="HOGENOM" id="CLU_1633194_0_0_5"/>
<geneLocation type="plasmid" evidence="2">
    <name>pKVU_100</name>
</geneLocation>
<gene>
    <name evidence="1" type="ordered locus">KVU_PA0223</name>
</gene>
<dbReference type="EMBL" id="CP002019">
    <property type="protein sequence ID" value="AEM42640.1"/>
    <property type="molecule type" value="Genomic_DNA"/>
</dbReference>
<reference evidence="1 2" key="1">
    <citation type="journal article" date="2011" name="J. Bacteriol.">
        <title>Complete genome sequence of the industrial strain Ketogulonicigenium vulgare WSH-001.</title>
        <authorList>
            <person name="Liu L."/>
            <person name="Li Y."/>
            <person name="Zhang J."/>
            <person name="Zhou Z."/>
            <person name="Liu J."/>
            <person name="Li X."/>
            <person name="Zhou J."/>
            <person name="Du G."/>
            <person name="Wang L."/>
            <person name="Chen J."/>
        </authorList>
    </citation>
    <scope>NUCLEOTIDE SEQUENCE [LARGE SCALE GENOMIC DNA]</scope>
    <source>
        <strain evidence="1 2">WSH-001</strain>
        <plasmid evidence="2">pKVU_100</plasmid>
    </source>
</reference>
<dbReference type="Proteomes" id="UP000000692">
    <property type="component" value="Plasmid 1"/>
</dbReference>